<dbReference type="Gramene" id="OE9A033839T1">
    <property type="protein sequence ID" value="OE9A033839C1"/>
    <property type="gene ID" value="OE9A033839"/>
</dbReference>
<protein>
    <submittedName>
        <fullName evidence="1">Uncharacterized protein</fullName>
    </submittedName>
</protein>
<comment type="caution">
    <text evidence="1">The sequence shown here is derived from an EMBL/GenBank/DDBJ whole genome shotgun (WGS) entry which is preliminary data.</text>
</comment>
<gene>
    <name evidence="1" type="ORF">OLEA9_A033839</name>
</gene>
<sequence length="52" mass="5408">MEVVVMVMDGGDGLVAKVSMMTMVVEIGNDNYWNGGGEAAVTGGYVRIIVGD</sequence>
<keyword evidence="2" id="KW-1185">Reference proteome</keyword>
<reference evidence="1 2" key="1">
    <citation type="submission" date="2019-12" db="EMBL/GenBank/DDBJ databases">
        <authorList>
            <person name="Alioto T."/>
            <person name="Alioto T."/>
            <person name="Gomez Garrido J."/>
        </authorList>
    </citation>
    <scope>NUCLEOTIDE SEQUENCE [LARGE SCALE GENOMIC DNA]</scope>
</reference>
<dbReference type="AlphaFoldDB" id="A0A8S0PCX1"/>
<evidence type="ECO:0000313" key="2">
    <source>
        <dbReference type="Proteomes" id="UP000594638"/>
    </source>
</evidence>
<dbReference type="EMBL" id="CACTIH010000041">
    <property type="protein sequence ID" value="CAA2939113.1"/>
    <property type="molecule type" value="Genomic_DNA"/>
</dbReference>
<name>A0A8S0PCX1_OLEEU</name>
<dbReference type="Proteomes" id="UP000594638">
    <property type="component" value="Unassembled WGS sequence"/>
</dbReference>
<accession>A0A8S0PCX1</accession>
<evidence type="ECO:0000313" key="1">
    <source>
        <dbReference type="EMBL" id="CAA2939113.1"/>
    </source>
</evidence>
<organism evidence="1 2">
    <name type="scientific">Olea europaea subsp. europaea</name>
    <dbReference type="NCBI Taxonomy" id="158383"/>
    <lineage>
        <taxon>Eukaryota</taxon>
        <taxon>Viridiplantae</taxon>
        <taxon>Streptophyta</taxon>
        <taxon>Embryophyta</taxon>
        <taxon>Tracheophyta</taxon>
        <taxon>Spermatophyta</taxon>
        <taxon>Magnoliopsida</taxon>
        <taxon>eudicotyledons</taxon>
        <taxon>Gunneridae</taxon>
        <taxon>Pentapetalae</taxon>
        <taxon>asterids</taxon>
        <taxon>lamiids</taxon>
        <taxon>Lamiales</taxon>
        <taxon>Oleaceae</taxon>
        <taxon>Oleeae</taxon>
        <taxon>Olea</taxon>
    </lineage>
</organism>
<proteinExistence type="predicted"/>